<evidence type="ECO:0000313" key="4">
    <source>
        <dbReference type="Proteomes" id="UP000751190"/>
    </source>
</evidence>
<dbReference type="InterPro" id="IPR027417">
    <property type="entry name" value="P-loop_NTPase"/>
</dbReference>
<keyword evidence="4" id="KW-1185">Reference proteome</keyword>
<evidence type="ECO:0000256" key="1">
    <source>
        <dbReference type="SAM" id="MobiDB-lite"/>
    </source>
</evidence>
<feature type="region of interest" description="Disordered" evidence="1">
    <location>
        <begin position="418"/>
        <end position="454"/>
    </location>
</feature>
<dbReference type="Proteomes" id="UP000751190">
    <property type="component" value="Unassembled WGS sequence"/>
</dbReference>
<gene>
    <name evidence="3" type="ORF">KFE25_007250</name>
</gene>
<evidence type="ECO:0000256" key="2">
    <source>
        <dbReference type="SAM" id="Phobius"/>
    </source>
</evidence>
<evidence type="ECO:0000313" key="3">
    <source>
        <dbReference type="EMBL" id="KAG8458043.1"/>
    </source>
</evidence>
<feature type="compositionally biased region" description="Pro residues" evidence="1">
    <location>
        <begin position="41"/>
        <end position="54"/>
    </location>
</feature>
<keyword evidence="2" id="KW-0472">Membrane</keyword>
<dbReference type="SUPFAM" id="SSF52540">
    <property type="entry name" value="P-loop containing nucleoside triphosphate hydrolases"/>
    <property type="match status" value="1"/>
</dbReference>
<sequence>MARSSEGERSGERGGARARTLACVAIAASVGIALAWSTRATPPPPAAALPPAPAAAPRWRATRGRARERADGAPPPSCERRDAGSADVRGGLGARVSAARAHWRSIAGLVALALGAVRARLGLVAAASTAAGALARAVGFFLGGRDPSMPQHHTATAHNGRRASAHAAARDAFHWARNPRLARRAARAFSEASLAAERPEGADGLVARPAVARALEAYLCGPAGQVLIVTGPEGSGKTTAVRQALASRAGVLPVSLGQTVGVGALYGTLMQTAGLKQDSSHESVADQLVPFLKASATIHRAAHALDFAVAAARPASGHADADAAAPRVEGEWLPCLLVEIEPGTPAQHIAAAFNILKRAAVEQRACRAIGVLARAADAFALPAWALGTDRGAALWIGDMERDEADALLKSAHAGTPVRACRPATREGGANGADGADGRADGGADGGGDDAARQADAASAKLRAQVIDALGTRPATLEHCARLLATCNSAREQERALRALAERHARMASLAVDYLLAPVGSTVLLPDLSSARAFAPRAADFGRLMRQLIATADDAGSATGPNGADVAAPVRALVRCEAASYLPPPCDVLPLLCRPEHDALLYDIGARGYRFNGLAHERAARRRLHKTMAAAAAGALTFTTIPRW</sequence>
<feature type="region of interest" description="Disordered" evidence="1">
    <location>
        <begin position="40"/>
        <end position="87"/>
    </location>
</feature>
<proteinExistence type="predicted"/>
<name>A0A8J5X2Y9_DIALT</name>
<protein>
    <submittedName>
        <fullName evidence="3">Uncharacterized protein</fullName>
    </submittedName>
</protein>
<keyword evidence="2" id="KW-0812">Transmembrane</keyword>
<comment type="caution">
    <text evidence="3">The sequence shown here is derived from an EMBL/GenBank/DDBJ whole genome shotgun (WGS) entry which is preliminary data.</text>
</comment>
<reference evidence="3" key="1">
    <citation type="submission" date="2021-05" db="EMBL/GenBank/DDBJ databases">
        <title>The genome of the haptophyte Pavlova lutheri (Diacronema luteri, Pavlovales) - a model for lipid biosynthesis in eukaryotic algae.</title>
        <authorList>
            <person name="Hulatt C.J."/>
            <person name="Posewitz M.C."/>
        </authorList>
    </citation>
    <scope>NUCLEOTIDE SEQUENCE</scope>
    <source>
        <strain evidence="3">NIVA-4/92</strain>
    </source>
</reference>
<feature type="transmembrane region" description="Helical" evidence="2">
    <location>
        <begin position="21"/>
        <end position="38"/>
    </location>
</feature>
<dbReference type="EMBL" id="JAGTXO010000058">
    <property type="protein sequence ID" value="KAG8458043.1"/>
    <property type="molecule type" value="Genomic_DNA"/>
</dbReference>
<organism evidence="3 4">
    <name type="scientific">Diacronema lutheri</name>
    <name type="common">Unicellular marine alga</name>
    <name type="synonym">Monochrysis lutheri</name>
    <dbReference type="NCBI Taxonomy" id="2081491"/>
    <lineage>
        <taxon>Eukaryota</taxon>
        <taxon>Haptista</taxon>
        <taxon>Haptophyta</taxon>
        <taxon>Pavlovophyceae</taxon>
        <taxon>Pavlovales</taxon>
        <taxon>Pavlovaceae</taxon>
        <taxon>Diacronema</taxon>
    </lineage>
</organism>
<accession>A0A8J5X2Y9</accession>
<keyword evidence="2" id="KW-1133">Transmembrane helix</keyword>
<dbReference type="AlphaFoldDB" id="A0A8J5X2Y9"/>